<accession>A0A840RHI2</accession>
<evidence type="ECO:0000313" key="2">
    <source>
        <dbReference type="Proteomes" id="UP000543030"/>
    </source>
</evidence>
<dbReference type="InterPro" id="IPR059206">
    <property type="entry name" value="Sll1717-like"/>
</dbReference>
<comment type="caution">
    <text evidence="1">The sequence shown here is derived from an EMBL/GenBank/DDBJ whole genome shotgun (WGS) entry which is preliminary data.</text>
</comment>
<gene>
    <name evidence="1" type="ORF">HNQ50_002627</name>
</gene>
<dbReference type="SUPFAM" id="SSF52540">
    <property type="entry name" value="P-loop containing nucleoside triphosphate hydrolases"/>
    <property type="match status" value="1"/>
</dbReference>
<reference evidence="1 2" key="1">
    <citation type="submission" date="2020-08" db="EMBL/GenBank/DDBJ databases">
        <title>Genomic Encyclopedia of Type Strains, Phase IV (KMG-IV): sequencing the most valuable type-strain genomes for metagenomic binning, comparative biology and taxonomic classification.</title>
        <authorList>
            <person name="Goeker M."/>
        </authorList>
    </citation>
    <scope>NUCLEOTIDE SEQUENCE [LARGE SCALE GENOMIC DNA]</scope>
    <source>
        <strain evidence="1 2">DSM 18233</strain>
    </source>
</reference>
<dbReference type="NCBIfam" id="NF047389">
    <property type="entry name" value="ATPase_Sll1717"/>
    <property type="match status" value="1"/>
</dbReference>
<dbReference type="Proteomes" id="UP000543030">
    <property type="component" value="Unassembled WGS sequence"/>
</dbReference>
<sequence>MKAKNKLKDPFPIETLNRINLGHADGHRDNNIENVFIKTRSIDQFCLDKHSIVVGSFGSGKSTLFKLLKNKSDLIGDFENEIIVPIEEQIQFEELRKIAGQYFSGVSSRVLYQLIWKFQIVRAISSHVSSLEDFPCSKDEVQVRDFLYQIGGDVDVSLTQVMRNLLSTISFKIKAKISSTPIEIEAGKEVHQKKQTVEINLDKIISSLERSLKGREVKSALVIIDKLDKFVTHEDYKTQREFIESLLEVEDDLQSVGFIRFKIFLRSDLHDRLNLSSLGPDKVADNTLVLKWSSSEIQSFIAKRLFCALCETDAWETQQIAESIDLTETELRWYERVLATRKKEGVFYNFAILWRKLFGKKRSISLFETFDKSIISLLFEKKLKHKNSKGEEVGIDCHEFFSTHFLDGNNSCTPRQVLIFLKKLIAETAHYYTENPDLNVHTRRVSVGWGWEIFSSDLVYSSYIQAKEDYIKHVAKLDEKWTSSFNDFLTKIKNKNSFYYKWVSQNVNFPEKDMEAGFLAFLQVIGFFETIESNRDIKKRKYKIPILYKEA</sequence>
<evidence type="ECO:0000313" key="1">
    <source>
        <dbReference type="EMBL" id="MBB5191890.1"/>
    </source>
</evidence>
<dbReference type="RefSeq" id="WP_184101391.1">
    <property type="nucleotide sequence ID" value="NZ_JACHHN010000005.1"/>
</dbReference>
<dbReference type="InterPro" id="IPR027417">
    <property type="entry name" value="P-loop_NTPase"/>
</dbReference>
<dbReference type="AlphaFoldDB" id="A0A840RHI2"/>
<name>A0A840RHI2_9NEIS</name>
<organism evidence="1 2">
    <name type="scientific">Silvimonas terrae</name>
    <dbReference type="NCBI Taxonomy" id="300266"/>
    <lineage>
        <taxon>Bacteria</taxon>
        <taxon>Pseudomonadati</taxon>
        <taxon>Pseudomonadota</taxon>
        <taxon>Betaproteobacteria</taxon>
        <taxon>Neisseriales</taxon>
        <taxon>Chitinibacteraceae</taxon>
        <taxon>Silvimonas</taxon>
    </lineage>
</organism>
<keyword evidence="2" id="KW-1185">Reference proteome</keyword>
<protein>
    <submittedName>
        <fullName evidence="1">Uncharacterized protein</fullName>
    </submittedName>
</protein>
<dbReference type="EMBL" id="JACHHN010000005">
    <property type="protein sequence ID" value="MBB5191890.1"/>
    <property type="molecule type" value="Genomic_DNA"/>
</dbReference>
<proteinExistence type="predicted"/>